<dbReference type="EMBL" id="JNVL01000008">
    <property type="protein sequence ID" value="KER06491.1"/>
    <property type="molecule type" value="Genomic_DNA"/>
</dbReference>
<evidence type="ECO:0000256" key="1">
    <source>
        <dbReference type="ARBA" id="ARBA00004651"/>
    </source>
</evidence>
<evidence type="ECO:0000256" key="3">
    <source>
        <dbReference type="ARBA" id="ARBA00022692"/>
    </source>
</evidence>
<dbReference type="PANTHER" id="PTHR42770:SF11">
    <property type="entry name" value="INNER MEMBRANE TRANSPORT PROTEIN YBAT"/>
    <property type="match status" value="1"/>
</dbReference>
<dbReference type="PIRSF" id="PIRSF006060">
    <property type="entry name" value="AA_transporter"/>
    <property type="match status" value="1"/>
</dbReference>
<keyword evidence="8" id="KW-1185">Reference proteome</keyword>
<feature type="transmembrane region" description="Helical" evidence="6">
    <location>
        <begin position="79"/>
        <end position="102"/>
    </location>
</feature>
<gene>
    <name evidence="7" type="primary">proY</name>
    <name evidence="7" type="ORF">AAA799E16_00729</name>
</gene>
<dbReference type="InterPro" id="IPR050367">
    <property type="entry name" value="APC_superfamily"/>
</dbReference>
<keyword evidence="4 6" id="KW-1133">Transmembrane helix</keyword>
<dbReference type="Proteomes" id="UP000028027">
    <property type="component" value="Unassembled WGS sequence"/>
</dbReference>
<feature type="transmembrane region" description="Helical" evidence="6">
    <location>
        <begin position="122"/>
        <end position="141"/>
    </location>
</feature>
<dbReference type="Pfam" id="PF13520">
    <property type="entry name" value="AA_permease_2"/>
    <property type="match status" value="1"/>
</dbReference>
<dbReference type="PATRIC" id="fig|1502292.3.peg.655"/>
<name>A0A081S6D8_9ARCH</name>
<dbReference type="AlphaFoldDB" id="A0A081S6D8"/>
<dbReference type="Gene3D" id="1.20.1740.10">
    <property type="entry name" value="Amino acid/polyamine transporter I"/>
    <property type="match status" value="1"/>
</dbReference>
<feature type="transmembrane region" description="Helical" evidence="6">
    <location>
        <begin position="314"/>
        <end position="333"/>
    </location>
</feature>
<sequence length="429" mass="46388">MENKKTIGLWSAVSIGIGGMVGGGIFAVLGLAVNLSHGGAPLAFIIAGLVALITAYSYAKLSVTFPSSGGTVEFLNQGLGTGIITGGLNILLWISYVVMLSLYSYAFGSYGATFFPETEQTFWRHILTSSVIISFTLLNFLSAKVVGKSEEAIVAIKISILVIFVVIGFWSVQFEKFEPSTWSAPLSLMAGGMIIFLAYEGFELISNTAGDVKDPKKNLPRAFYVSVLFVIGLYVMVSMVTVGNLPVERIVESRDFALAESAKPFLGHVGFVAIAVAALLSTSSAINATLYGASRISYIIAKTGELPSHLERKIWNRPIEGLIITSILTLIIANFFDLASIAIMGSAGFLLIFAAVNFANFRLSKKTSSKKLISFTGCIGCLVALGVLVWESKITSPENIWIFISMIVVAFAIEIVYRKISNRRHKRYF</sequence>
<proteinExistence type="predicted"/>
<evidence type="ECO:0000313" key="8">
    <source>
        <dbReference type="Proteomes" id="UP000028027"/>
    </source>
</evidence>
<feature type="transmembrane region" description="Helical" evidence="6">
    <location>
        <begin position="153"/>
        <end position="172"/>
    </location>
</feature>
<keyword evidence="5 6" id="KW-0472">Membrane</keyword>
<evidence type="ECO:0000256" key="6">
    <source>
        <dbReference type="SAM" id="Phobius"/>
    </source>
</evidence>
<evidence type="ECO:0000256" key="4">
    <source>
        <dbReference type="ARBA" id="ARBA00022989"/>
    </source>
</evidence>
<evidence type="ECO:0000313" key="7">
    <source>
        <dbReference type="EMBL" id="KER06491.1"/>
    </source>
</evidence>
<reference evidence="7 8" key="1">
    <citation type="submission" date="2014-06" db="EMBL/GenBank/DDBJ databases">
        <authorList>
            <person name="Ngugi D.K."/>
            <person name="Blom J."/>
            <person name="Alam I."/>
            <person name="Rashid M."/>
            <person name="Ba Alawi W."/>
            <person name="Zhang G."/>
            <person name="Hikmawan T."/>
            <person name="Guan Y."/>
            <person name="Antunes A."/>
            <person name="Siam R."/>
            <person name="Eldorry H."/>
            <person name="Bajic V."/>
            <person name="Stingl U."/>
        </authorList>
    </citation>
    <scope>NUCLEOTIDE SEQUENCE [LARGE SCALE GENOMIC DNA]</scope>
    <source>
        <strain evidence="7">SCGC AAA799-E16</strain>
    </source>
</reference>
<feature type="transmembrane region" description="Helical" evidence="6">
    <location>
        <begin position="7"/>
        <end position="33"/>
    </location>
</feature>
<evidence type="ECO:0000256" key="2">
    <source>
        <dbReference type="ARBA" id="ARBA00022475"/>
    </source>
</evidence>
<accession>A0A081S6D8</accession>
<keyword evidence="2" id="KW-1003">Cell membrane</keyword>
<protein>
    <submittedName>
        <fullName evidence="7">Proline-specific permease ProY protein</fullName>
    </submittedName>
</protein>
<evidence type="ECO:0000256" key="5">
    <source>
        <dbReference type="ARBA" id="ARBA00023136"/>
    </source>
</evidence>
<comment type="subcellular location">
    <subcellularLocation>
        <location evidence="1">Cell membrane</location>
        <topology evidence="1">Multi-pass membrane protein</topology>
    </subcellularLocation>
</comment>
<feature type="transmembrane region" description="Helical" evidence="6">
    <location>
        <begin position="339"/>
        <end position="360"/>
    </location>
</feature>
<dbReference type="GO" id="GO:0022857">
    <property type="term" value="F:transmembrane transporter activity"/>
    <property type="evidence" value="ECO:0007669"/>
    <property type="project" value="InterPro"/>
</dbReference>
<organism evidence="7 8">
    <name type="scientific">Marine Group I thaumarchaeote SCGC AAA799-E16</name>
    <dbReference type="NCBI Taxonomy" id="1502292"/>
    <lineage>
        <taxon>Archaea</taxon>
        <taxon>Nitrososphaerota</taxon>
        <taxon>Marine Group I</taxon>
    </lineage>
</organism>
<dbReference type="GO" id="GO:0005886">
    <property type="term" value="C:plasma membrane"/>
    <property type="evidence" value="ECO:0007669"/>
    <property type="project" value="UniProtKB-SubCell"/>
</dbReference>
<feature type="transmembrane region" description="Helical" evidence="6">
    <location>
        <begin position="372"/>
        <end position="388"/>
    </location>
</feature>
<feature type="transmembrane region" description="Helical" evidence="6">
    <location>
        <begin position="223"/>
        <end position="245"/>
    </location>
</feature>
<dbReference type="InterPro" id="IPR002293">
    <property type="entry name" value="AA/rel_permease1"/>
</dbReference>
<dbReference type="PANTHER" id="PTHR42770">
    <property type="entry name" value="AMINO ACID TRANSPORTER-RELATED"/>
    <property type="match status" value="1"/>
</dbReference>
<feature type="transmembrane region" description="Helical" evidence="6">
    <location>
        <begin position="39"/>
        <end position="59"/>
    </location>
</feature>
<comment type="caution">
    <text evidence="7">The sequence shown here is derived from an EMBL/GenBank/DDBJ whole genome shotgun (WGS) entry which is preliminary data.</text>
</comment>
<keyword evidence="3 6" id="KW-0812">Transmembrane</keyword>
<feature type="transmembrane region" description="Helical" evidence="6">
    <location>
        <begin position="265"/>
        <end position="293"/>
    </location>
</feature>
<feature type="transmembrane region" description="Helical" evidence="6">
    <location>
        <begin position="400"/>
        <end position="417"/>
    </location>
</feature>
<feature type="transmembrane region" description="Helical" evidence="6">
    <location>
        <begin position="184"/>
        <end position="202"/>
    </location>
</feature>